<comment type="caution">
    <text evidence="2">The sequence shown here is derived from an EMBL/GenBank/DDBJ whole genome shotgun (WGS) entry which is preliminary data.</text>
</comment>
<evidence type="ECO:0000313" key="3">
    <source>
        <dbReference type="Proteomes" id="UP000324222"/>
    </source>
</evidence>
<evidence type="ECO:0000313" key="2">
    <source>
        <dbReference type="EMBL" id="MPC57140.1"/>
    </source>
</evidence>
<proteinExistence type="predicted"/>
<organism evidence="2 3">
    <name type="scientific">Portunus trituberculatus</name>
    <name type="common">Swimming crab</name>
    <name type="synonym">Neptunus trituberculatus</name>
    <dbReference type="NCBI Taxonomy" id="210409"/>
    <lineage>
        <taxon>Eukaryota</taxon>
        <taxon>Metazoa</taxon>
        <taxon>Ecdysozoa</taxon>
        <taxon>Arthropoda</taxon>
        <taxon>Crustacea</taxon>
        <taxon>Multicrustacea</taxon>
        <taxon>Malacostraca</taxon>
        <taxon>Eumalacostraca</taxon>
        <taxon>Eucarida</taxon>
        <taxon>Decapoda</taxon>
        <taxon>Pleocyemata</taxon>
        <taxon>Brachyura</taxon>
        <taxon>Eubrachyura</taxon>
        <taxon>Portunoidea</taxon>
        <taxon>Portunidae</taxon>
        <taxon>Portuninae</taxon>
        <taxon>Portunus</taxon>
    </lineage>
</organism>
<evidence type="ECO:0000256" key="1">
    <source>
        <dbReference type="SAM" id="MobiDB-lite"/>
    </source>
</evidence>
<accession>A0A5B7GA46</accession>
<keyword evidence="3" id="KW-1185">Reference proteome</keyword>
<feature type="region of interest" description="Disordered" evidence="1">
    <location>
        <begin position="32"/>
        <end position="57"/>
    </location>
</feature>
<dbReference type="AlphaFoldDB" id="A0A5B7GA46"/>
<gene>
    <name evidence="2" type="ORF">E2C01_051114</name>
</gene>
<feature type="region of interest" description="Disordered" evidence="1">
    <location>
        <begin position="110"/>
        <end position="134"/>
    </location>
</feature>
<sequence length="134" mass="14649">MSGFVRELALSGFYSYGKKTFSGVINGTQSASLLPEEESQSPNEHLRGSRCSQQSSMNPAKLRVFLVKARYTPTGVNFSIEDLQSTKSSSGPAWIRPASPLHMAISLTPQKKKKTPAIFHNGKSRSSPRSFDLA</sequence>
<dbReference type="EMBL" id="VSRR010014534">
    <property type="protein sequence ID" value="MPC57140.1"/>
    <property type="molecule type" value="Genomic_DNA"/>
</dbReference>
<reference evidence="2 3" key="1">
    <citation type="submission" date="2019-05" db="EMBL/GenBank/DDBJ databases">
        <title>Another draft genome of Portunus trituberculatus and its Hox gene families provides insights of decapod evolution.</title>
        <authorList>
            <person name="Jeong J.-H."/>
            <person name="Song I."/>
            <person name="Kim S."/>
            <person name="Choi T."/>
            <person name="Kim D."/>
            <person name="Ryu S."/>
            <person name="Kim W."/>
        </authorList>
    </citation>
    <scope>NUCLEOTIDE SEQUENCE [LARGE SCALE GENOMIC DNA]</scope>
    <source>
        <tissue evidence="2">Muscle</tissue>
    </source>
</reference>
<protein>
    <submittedName>
        <fullName evidence="2">Uncharacterized protein</fullName>
    </submittedName>
</protein>
<feature type="compositionally biased region" description="Polar residues" evidence="1">
    <location>
        <begin position="124"/>
        <end position="134"/>
    </location>
</feature>
<dbReference type="Proteomes" id="UP000324222">
    <property type="component" value="Unassembled WGS sequence"/>
</dbReference>
<name>A0A5B7GA46_PORTR</name>